<reference evidence="2" key="1">
    <citation type="journal article" date="2019" name="Int. J. Syst. Evol. Microbiol.">
        <title>The Global Catalogue of Microorganisms (GCM) 10K type strain sequencing project: providing services to taxonomists for standard genome sequencing and annotation.</title>
        <authorList>
            <consortium name="The Broad Institute Genomics Platform"/>
            <consortium name="The Broad Institute Genome Sequencing Center for Infectious Disease"/>
            <person name="Wu L."/>
            <person name="Ma J."/>
        </authorList>
    </citation>
    <scope>NUCLEOTIDE SEQUENCE [LARGE SCALE GENOMIC DNA]</scope>
    <source>
        <strain evidence="2">JCM 3296</strain>
    </source>
</reference>
<dbReference type="Proteomes" id="UP000649573">
    <property type="component" value="Unassembled WGS sequence"/>
</dbReference>
<name>A0ABQ2ULJ5_9PSEU</name>
<gene>
    <name evidence="1" type="ORF">GCM10010178_35210</name>
</gene>
<keyword evidence="2" id="KW-1185">Reference proteome</keyword>
<protein>
    <recommendedName>
        <fullName evidence="3">Peptidase inhibitor family I36</fullName>
    </recommendedName>
</protein>
<sequence>MNTNVARAFSAAGMLLAATAVGMIDTSGDSSAAVMPRYCGFYDLNPPQGELTGYYYHCGNSFILIKFHWTSGNTGTSCIEPQGQRPFFKDGQHEIINAYYVTTPPNLTGPPEDRRCALSQPRV</sequence>
<organism evidence="1 2">
    <name type="scientific">Lentzea flava</name>
    <dbReference type="NCBI Taxonomy" id="103732"/>
    <lineage>
        <taxon>Bacteria</taxon>
        <taxon>Bacillati</taxon>
        <taxon>Actinomycetota</taxon>
        <taxon>Actinomycetes</taxon>
        <taxon>Pseudonocardiales</taxon>
        <taxon>Pseudonocardiaceae</taxon>
        <taxon>Lentzea</taxon>
    </lineage>
</organism>
<accession>A0ABQ2ULJ5</accession>
<dbReference type="Pfam" id="PF19882">
    <property type="entry name" value="DUF6355"/>
    <property type="match status" value="1"/>
</dbReference>
<dbReference type="RefSeq" id="WP_189254761.1">
    <property type="nucleotide sequence ID" value="NZ_BMRE01000013.1"/>
</dbReference>
<evidence type="ECO:0000313" key="2">
    <source>
        <dbReference type="Proteomes" id="UP000649573"/>
    </source>
</evidence>
<dbReference type="InterPro" id="IPR045935">
    <property type="entry name" value="DUF6355"/>
</dbReference>
<comment type="caution">
    <text evidence="1">The sequence shown here is derived from an EMBL/GenBank/DDBJ whole genome shotgun (WGS) entry which is preliminary data.</text>
</comment>
<dbReference type="EMBL" id="BMRE01000013">
    <property type="protein sequence ID" value="GGU39810.1"/>
    <property type="molecule type" value="Genomic_DNA"/>
</dbReference>
<evidence type="ECO:0008006" key="3">
    <source>
        <dbReference type="Google" id="ProtNLM"/>
    </source>
</evidence>
<evidence type="ECO:0000313" key="1">
    <source>
        <dbReference type="EMBL" id="GGU39810.1"/>
    </source>
</evidence>
<proteinExistence type="predicted"/>